<evidence type="ECO:0000256" key="1">
    <source>
        <dbReference type="ARBA" id="ARBA00004141"/>
    </source>
</evidence>
<dbReference type="Proteomes" id="UP001168821">
    <property type="component" value="Unassembled WGS sequence"/>
</dbReference>
<evidence type="ECO:0000313" key="12">
    <source>
        <dbReference type="Proteomes" id="UP001168821"/>
    </source>
</evidence>
<dbReference type="Pfam" id="PF01061">
    <property type="entry name" value="ABC2_membrane"/>
    <property type="match status" value="1"/>
</dbReference>
<dbReference type="CDD" id="cd03213">
    <property type="entry name" value="ABCG_EPDR"/>
    <property type="match status" value="1"/>
</dbReference>
<dbReference type="SUPFAM" id="SSF52540">
    <property type="entry name" value="P-loop containing nucleoside triphosphate hydrolases"/>
    <property type="match status" value="1"/>
</dbReference>
<dbReference type="Gene3D" id="3.40.50.300">
    <property type="entry name" value="P-loop containing nucleotide triphosphate hydrolases"/>
    <property type="match status" value="1"/>
</dbReference>
<dbReference type="PROSITE" id="PS50893">
    <property type="entry name" value="ABC_TRANSPORTER_2"/>
    <property type="match status" value="1"/>
</dbReference>
<dbReference type="AlphaFoldDB" id="A0AA38IPK1"/>
<keyword evidence="3" id="KW-0813">Transport</keyword>
<proteinExistence type="inferred from homology"/>
<dbReference type="PROSITE" id="PS00211">
    <property type="entry name" value="ABC_TRANSPORTER_1"/>
    <property type="match status" value="1"/>
</dbReference>
<dbReference type="InterPro" id="IPR043926">
    <property type="entry name" value="ABCG_dom"/>
</dbReference>
<evidence type="ECO:0000256" key="3">
    <source>
        <dbReference type="ARBA" id="ARBA00022448"/>
    </source>
</evidence>
<keyword evidence="6" id="KW-0067">ATP-binding</keyword>
<dbReference type="InterPro" id="IPR003593">
    <property type="entry name" value="AAA+_ATPase"/>
</dbReference>
<dbReference type="InterPro" id="IPR017871">
    <property type="entry name" value="ABC_transporter-like_CS"/>
</dbReference>
<accession>A0AA38IPK1</accession>
<comment type="subcellular location">
    <subcellularLocation>
        <location evidence="1">Membrane</location>
        <topology evidence="1">Multi-pass membrane protein</topology>
    </subcellularLocation>
</comment>
<name>A0AA38IPK1_9CUCU</name>
<comment type="similarity">
    <text evidence="2">Belongs to the ABC transporter superfamily. ABCG family. Eye pigment precursor importer (TC 3.A.1.204) subfamily.</text>
</comment>
<dbReference type="Pfam" id="PF19055">
    <property type="entry name" value="ABC2_membrane_7"/>
    <property type="match status" value="1"/>
</dbReference>
<dbReference type="InterPro" id="IPR003439">
    <property type="entry name" value="ABC_transporter-like_ATP-bd"/>
</dbReference>
<evidence type="ECO:0000256" key="6">
    <source>
        <dbReference type="ARBA" id="ARBA00022840"/>
    </source>
</evidence>
<dbReference type="EMBL" id="JALNTZ010000003">
    <property type="protein sequence ID" value="KAJ3658804.1"/>
    <property type="molecule type" value="Genomic_DNA"/>
</dbReference>
<sequence length="651" mass="73737">MTTKEETILSTSPAKCCQSASSLKFASANNNDAATRDADTKFLWDNKDCVKRHRFPKKQAVHVEFENITYTTWSWSMTRFQKENKQILHGVSGQFKAGEISVIMGPSGAGKTTLLNILAGFTTRGSSGAVKLNDVVRDQSPRFRKLSAYIPQDEELRMGLTVQEAMTFAAHLKLGYTVSTEYKKQQVIELLEILGLESSQHTLTARLSGGQRKRLAVALELLSNPPILYLDEPTTGLDSLSCTQCIYLLKRLAQEGRTIICTIHQPSALIFEMFDKLYALSDGRCIYDGTIKDLVPHLSNIGLTCPPYHNPADFLMEVAIGEYGTDINMLAEAAKVKRLDSIGESPKEKESMSRSVIEQDEAEEKPIYEKSPLPAAVVMQFLLLYKRNLLTTKRGYLYFINRLLAHVAIGIIFGYLYKGVGMGANTILANYVYLYGSLLLNVYTGKMSVTISFPLEMKILTREHFNRWYKLTPYLLSVILIEIPFQVICTLTYIAISYWLTAQPVNFRLYLFVLFCILSTLCAQSWGYFIGATTPIKVAVFLGPVIACLFSVFGFCIRYFDTPIFFRWMFHVSYYRAGFQGIVYSIYGLNRQKLDCPEEALYCHYSDPTNFLKEMDIMDVDLVSNISVIVVIWCLMHAATYLTLWIKLNKR</sequence>
<dbReference type="Pfam" id="PF00005">
    <property type="entry name" value="ABC_tran"/>
    <property type="match status" value="1"/>
</dbReference>
<evidence type="ECO:0000256" key="4">
    <source>
        <dbReference type="ARBA" id="ARBA00022692"/>
    </source>
</evidence>
<keyword evidence="7 9" id="KW-1133">Transmembrane helix</keyword>
<feature type="transmembrane region" description="Helical" evidence="9">
    <location>
        <begin position="538"/>
        <end position="560"/>
    </location>
</feature>
<feature type="domain" description="ABC transporter" evidence="10">
    <location>
        <begin position="63"/>
        <end position="307"/>
    </location>
</feature>
<dbReference type="GO" id="GO:0005524">
    <property type="term" value="F:ATP binding"/>
    <property type="evidence" value="ECO:0007669"/>
    <property type="project" value="UniProtKB-KW"/>
</dbReference>
<feature type="transmembrane region" description="Helical" evidence="9">
    <location>
        <begin position="622"/>
        <end position="646"/>
    </location>
</feature>
<dbReference type="PANTHER" id="PTHR48041">
    <property type="entry name" value="ABC TRANSPORTER G FAMILY MEMBER 28"/>
    <property type="match status" value="1"/>
</dbReference>
<dbReference type="GO" id="GO:0016887">
    <property type="term" value="F:ATP hydrolysis activity"/>
    <property type="evidence" value="ECO:0007669"/>
    <property type="project" value="InterPro"/>
</dbReference>
<keyword evidence="8 9" id="KW-0472">Membrane</keyword>
<keyword evidence="4 9" id="KW-0812">Transmembrane</keyword>
<gene>
    <name evidence="11" type="ORF">Zmor_010525</name>
</gene>
<dbReference type="InterPro" id="IPR050352">
    <property type="entry name" value="ABCG_transporters"/>
</dbReference>
<dbReference type="InterPro" id="IPR013525">
    <property type="entry name" value="ABC2_TM"/>
</dbReference>
<evidence type="ECO:0000259" key="10">
    <source>
        <dbReference type="PROSITE" id="PS50893"/>
    </source>
</evidence>
<comment type="caution">
    <text evidence="11">The sequence shown here is derived from an EMBL/GenBank/DDBJ whole genome shotgun (WGS) entry which is preliminary data.</text>
</comment>
<evidence type="ECO:0000256" key="2">
    <source>
        <dbReference type="ARBA" id="ARBA00005814"/>
    </source>
</evidence>
<feature type="transmembrane region" description="Helical" evidence="9">
    <location>
        <begin position="396"/>
        <end position="417"/>
    </location>
</feature>
<evidence type="ECO:0000256" key="9">
    <source>
        <dbReference type="SAM" id="Phobius"/>
    </source>
</evidence>
<dbReference type="GO" id="GO:0140359">
    <property type="term" value="F:ABC-type transporter activity"/>
    <property type="evidence" value="ECO:0007669"/>
    <property type="project" value="InterPro"/>
</dbReference>
<reference evidence="11" key="1">
    <citation type="journal article" date="2023" name="G3 (Bethesda)">
        <title>Whole genome assemblies of Zophobas morio and Tenebrio molitor.</title>
        <authorList>
            <person name="Kaur S."/>
            <person name="Stinson S.A."/>
            <person name="diCenzo G.C."/>
        </authorList>
    </citation>
    <scope>NUCLEOTIDE SEQUENCE</scope>
    <source>
        <strain evidence="11">QUZm001</strain>
    </source>
</reference>
<dbReference type="PANTHER" id="PTHR48041:SF61">
    <property type="entry name" value="SD03967P"/>
    <property type="match status" value="1"/>
</dbReference>
<feature type="transmembrane region" description="Helical" evidence="9">
    <location>
        <begin position="432"/>
        <end position="453"/>
    </location>
</feature>
<protein>
    <recommendedName>
        <fullName evidence="10">ABC transporter domain-containing protein</fullName>
    </recommendedName>
</protein>
<dbReference type="InterPro" id="IPR027417">
    <property type="entry name" value="P-loop_NTPase"/>
</dbReference>
<keyword evidence="5" id="KW-0547">Nucleotide-binding</keyword>
<evidence type="ECO:0000256" key="8">
    <source>
        <dbReference type="ARBA" id="ARBA00023136"/>
    </source>
</evidence>
<dbReference type="SMART" id="SM00382">
    <property type="entry name" value="AAA"/>
    <property type="match status" value="1"/>
</dbReference>
<evidence type="ECO:0000256" key="7">
    <source>
        <dbReference type="ARBA" id="ARBA00022989"/>
    </source>
</evidence>
<evidence type="ECO:0000256" key="5">
    <source>
        <dbReference type="ARBA" id="ARBA00022741"/>
    </source>
</evidence>
<keyword evidence="12" id="KW-1185">Reference proteome</keyword>
<organism evidence="11 12">
    <name type="scientific">Zophobas morio</name>
    <dbReference type="NCBI Taxonomy" id="2755281"/>
    <lineage>
        <taxon>Eukaryota</taxon>
        <taxon>Metazoa</taxon>
        <taxon>Ecdysozoa</taxon>
        <taxon>Arthropoda</taxon>
        <taxon>Hexapoda</taxon>
        <taxon>Insecta</taxon>
        <taxon>Pterygota</taxon>
        <taxon>Neoptera</taxon>
        <taxon>Endopterygota</taxon>
        <taxon>Coleoptera</taxon>
        <taxon>Polyphaga</taxon>
        <taxon>Cucujiformia</taxon>
        <taxon>Tenebrionidae</taxon>
        <taxon>Zophobas</taxon>
    </lineage>
</organism>
<evidence type="ECO:0000313" key="11">
    <source>
        <dbReference type="EMBL" id="KAJ3658804.1"/>
    </source>
</evidence>
<feature type="transmembrane region" description="Helical" evidence="9">
    <location>
        <begin position="507"/>
        <end position="531"/>
    </location>
</feature>
<dbReference type="GO" id="GO:0005886">
    <property type="term" value="C:plasma membrane"/>
    <property type="evidence" value="ECO:0007669"/>
    <property type="project" value="TreeGrafter"/>
</dbReference>
<feature type="transmembrane region" description="Helical" evidence="9">
    <location>
        <begin position="474"/>
        <end position="501"/>
    </location>
</feature>
<dbReference type="FunFam" id="3.40.50.300:FF:001077">
    <property type="entry name" value="Uncharacterized protein, isoform A"/>
    <property type="match status" value="1"/>
</dbReference>